<evidence type="ECO:0000313" key="8">
    <source>
        <dbReference type="EMBL" id="SDS20306.1"/>
    </source>
</evidence>
<protein>
    <submittedName>
        <fullName evidence="8">GtrA-like protein</fullName>
    </submittedName>
</protein>
<keyword evidence="4 5" id="KW-0472">Membrane</keyword>
<proteinExistence type="predicted"/>
<dbReference type="RefSeq" id="WP_231953956.1">
    <property type="nucleotide sequence ID" value="NZ_BOMJ01000004.1"/>
</dbReference>
<keyword evidence="3 5" id="KW-1133">Transmembrane helix</keyword>
<accession>A0A1H1QA26</accession>
<gene>
    <name evidence="8" type="ORF">SAMN04489716_0248</name>
</gene>
<evidence type="ECO:0000256" key="4">
    <source>
        <dbReference type="ARBA" id="ARBA00023136"/>
    </source>
</evidence>
<dbReference type="Proteomes" id="UP000198688">
    <property type="component" value="Chromosome I"/>
</dbReference>
<dbReference type="GO" id="GO:0016020">
    <property type="term" value="C:membrane"/>
    <property type="evidence" value="ECO:0007669"/>
    <property type="project" value="UniProtKB-SubCell"/>
</dbReference>
<evidence type="ECO:0000256" key="1">
    <source>
        <dbReference type="ARBA" id="ARBA00004141"/>
    </source>
</evidence>
<keyword evidence="2 5" id="KW-0812">Transmembrane</keyword>
<evidence type="ECO:0000259" key="6">
    <source>
        <dbReference type="Pfam" id="PF00535"/>
    </source>
</evidence>
<feature type="transmembrane region" description="Helical" evidence="5">
    <location>
        <begin position="215"/>
        <end position="241"/>
    </location>
</feature>
<dbReference type="GO" id="GO:0006487">
    <property type="term" value="P:protein N-linked glycosylation"/>
    <property type="evidence" value="ECO:0007669"/>
    <property type="project" value="TreeGrafter"/>
</dbReference>
<name>A0A1H1QA26_9ACTN</name>
<comment type="subcellular location">
    <subcellularLocation>
        <location evidence="1">Membrane</location>
        <topology evidence="1">Multi-pass membrane protein</topology>
    </subcellularLocation>
</comment>
<dbReference type="PANTHER" id="PTHR10859">
    <property type="entry name" value="GLYCOSYL TRANSFERASE"/>
    <property type="match status" value="1"/>
</dbReference>
<dbReference type="InterPro" id="IPR001173">
    <property type="entry name" value="Glyco_trans_2-like"/>
</dbReference>
<dbReference type="Gene3D" id="3.90.550.10">
    <property type="entry name" value="Spore Coat Polysaccharide Biosynthesis Protein SpsA, Chain A"/>
    <property type="match status" value="1"/>
</dbReference>
<dbReference type="CDD" id="cd04179">
    <property type="entry name" value="DPM_DPG-synthase_like"/>
    <property type="match status" value="1"/>
</dbReference>
<dbReference type="PANTHER" id="PTHR10859:SF114">
    <property type="entry name" value="DOLICHOL-PHOSPHATE MANNOSYLTRANSFERASE"/>
    <property type="match status" value="1"/>
</dbReference>
<evidence type="ECO:0000256" key="3">
    <source>
        <dbReference type="ARBA" id="ARBA00022989"/>
    </source>
</evidence>
<dbReference type="STRING" id="113562.SAMN04489716_0248"/>
<dbReference type="EMBL" id="LT629758">
    <property type="protein sequence ID" value="SDS20306.1"/>
    <property type="molecule type" value="Genomic_DNA"/>
</dbReference>
<dbReference type="AlphaFoldDB" id="A0A1H1QA26"/>
<dbReference type="InterPro" id="IPR007267">
    <property type="entry name" value="GtrA_DPMS_TM"/>
</dbReference>
<feature type="domain" description="Glycosyltransferase 2-like" evidence="6">
    <location>
        <begin position="6"/>
        <end position="129"/>
    </location>
</feature>
<sequence length="358" mass="38342">MSAVIVLIPAYQPDSRLATLVEKLDRYRVLVVDDGSGPTYAAAFEAARRAGAEVIHLSHNRGKGFALKTGFAHLQARYPGADVVCADSDGQHRVEDIEAVAERVRTSPAAMVLGVRRFTGRVPARSRFGNAATRIAFRMITGMAVTDTQTGLRGYPARTLPWLNRVPGDRFEYELRLLLRAAREHLPIEEVDIATVYLDGNSSSHFRPVIDSARIYGPLLAFAGSSLLAFAVDALLLAVLVTATGNLTASAIGARLVSASLNYTVNRSAVFGGCDRVPHRQSAPRYIALALVMLTANIALLHVLSAATGSLVVSKILTEVTLFLTGFAVQRAFVFGGRRPGPPGTRIATEPQPAGTRG</sequence>
<dbReference type="Pfam" id="PF00535">
    <property type="entry name" value="Glycos_transf_2"/>
    <property type="match status" value="1"/>
</dbReference>
<dbReference type="InterPro" id="IPR029044">
    <property type="entry name" value="Nucleotide-diphossugar_trans"/>
</dbReference>
<feature type="domain" description="GtrA/DPMS transmembrane" evidence="7">
    <location>
        <begin position="222"/>
        <end position="335"/>
    </location>
</feature>
<evidence type="ECO:0000313" key="9">
    <source>
        <dbReference type="Proteomes" id="UP000198688"/>
    </source>
</evidence>
<dbReference type="SUPFAM" id="SSF53448">
    <property type="entry name" value="Nucleotide-diphospho-sugar transferases"/>
    <property type="match status" value="1"/>
</dbReference>
<organism evidence="8 9">
    <name type="scientific">Actinoplanes derwentensis</name>
    <dbReference type="NCBI Taxonomy" id="113562"/>
    <lineage>
        <taxon>Bacteria</taxon>
        <taxon>Bacillati</taxon>
        <taxon>Actinomycetota</taxon>
        <taxon>Actinomycetes</taxon>
        <taxon>Micromonosporales</taxon>
        <taxon>Micromonosporaceae</taxon>
        <taxon>Actinoplanes</taxon>
    </lineage>
</organism>
<reference evidence="8 9" key="1">
    <citation type="submission" date="2016-10" db="EMBL/GenBank/DDBJ databases">
        <authorList>
            <person name="de Groot N.N."/>
        </authorList>
    </citation>
    <scope>NUCLEOTIDE SEQUENCE [LARGE SCALE GENOMIC DNA]</scope>
    <source>
        <strain evidence="8 9">DSM 43941</strain>
    </source>
</reference>
<feature type="transmembrane region" description="Helical" evidence="5">
    <location>
        <begin position="286"/>
        <end position="305"/>
    </location>
</feature>
<evidence type="ECO:0000256" key="2">
    <source>
        <dbReference type="ARBA" id="ARBA00022692"/>
    </source>
</evidence>
<evidence type="ECO:0000256" key="5">
    <source>
        <dbReference type="SAM" id="Phobius"/>
    </source>
</evidence>
<keyword evidence="9" id="KW-1185">Reference proteome</keyword>
<dbReference type="Pfam" id="PF04138">
    <property type="entry name" value="GtrA_DPMS_TM"/>
    <property type="match status" value="1"/>
</dbReference>
<dbReference type="GO" id="GO:0000271">
    <property type="term" value="P:polysaccharide biosynthetic process"/>
    <property type="evidence" value="ECO:0007669"/>
    <property type="project" value="InterPro"/>
</dbReference>
<evidence type="ECO:0000259" key="7">
    <source>
        <dbReference type="Pfam" id="PF04138"/>
    </source>
</evidence>